<dbReference type="PANTHER" id="PTHR35340">
    <property type="entry name" value="PQQ ENZYME REPEAT PROTEIN-RELATED"/>
    <property type="match status" value="1"/>
</dbReference>
<protein>
    <submittedName>
        <fullName evidence="3">Arylsulfatase</fullName>
    </submittedName>
</protein>
<dbReference type="Proteomes" id="UP000271003">
    <property type="component" value="Chromosome"/>
</dbReference>
<feature type="chain" id="PRO_5016240107" evidence="1">
    <location>
        <begin position="23"/>
        <end position="602"/>
    </location>
</feature>
<dbReference type="PANTHER" id="PTHR35340:SF10">
    <property type="entry name" value="CYTOPLASMIC PROTEIN"/>
    <property type="match status" value="1"/>
</dbReference>
<evidence type="ECO:0000259" key="2">
    <source>
        <dbReference type="Pfam" id="PF17425"/>
    </source>
</evidence>
<sequence length="602" mass="67116">MKTSTPLIAALALTALSFNVYAAGGHSGAKVDLPVQGKIGEVILNPYEMAPLTAVIRNGGYVLKNAHVKVFPKMKGRTIEYDVTDNLLMTYGGIPVIGLYADYVNKVEVSYTRVYKGKSEKFTETYSIYAAPLYGNVNGMARFPQPFFNANVKKVDPEFADRLYLVNNFQGKPSKGVRVSWNNPEGGALEWNFEPQVAVIDTAGDIRWYLDASPIYDINSIYNAGCFMGFRQNDDGQISFGYGQRYAKIDLMGRQIFNRILPENYNDFSHSMDNSPNGNYFLRVASSNLKLEDGRNVRTVRDVIAEINPATGNVVDEWRLFEILDPYRDTVLKALDEGAVCLNIDASKAGQTMSAEELAKVSAFGDILGTGPGRNWAHVNSVDHDTEDDSIIISSRHQSAAIKIGRDKEVKWILGSPEGWKKPWADKVLTPVDKEGKPIPCEGSVCEGDFDYPWTQHTAFKIDEKSKGDILYLSVFDNGDARGMEQPALPTMKYSRAVVYKIDQKKMTVEQVWSWGKERGFEWYSPITSIVEYQKDKDSVFVYSANSGAKVNEHGGMISAPNPTLLEFHWGSNEPSLEIQLENCAGYQAMPISIEKAFDARK</sequence>
<gene>
    <name evidence="3" type="ORF">SUTMEG_14160</name>
</gene>
<accession>A0A2Z6IAJ7</accession>
<evidence type="ECO:0000256" key="1">
    <source>
        <dbReference type="SAM" id="SignalP"/>
    </source>
</evidence>
<dbReference type="Pfam" id="PF17425">
    <property type="entry name" value="Arylsulfotran_N"/>
    <property type="match status" value="1"/>
</dbReference>
<dbReference type="InterPro" id="IPR010262">
    <property type="entry name" value="Arylsulfotransferase_bact"/>
</dbReference>
<evidence type="ECO:0000313" key="3">
    <source>
        <dbReference type="EMBL" id="BBF23525.1"/>
    </source>
</evidence>
<dbReference type="GO" id="GO:0004062">
    <property type="term" value="F:aryl sulfotransferase activity"/>
    <property type="evidence" value="ECO:0007669"/>
    <property type="project" value="InterPro"/>
</dbReference>
<feature type="signal peptide" evidence="1">
    <location>
        <begin position="1"/>
        <end position="22"/>
    </location>
</feature>
<dbReference type="RefSeq" id="WP_120177127.1">
    <property type="nucleotide sequence ID" value="NZ_AP018786.1"/>
</dbReference>
<feature type="domain" description="Arylsulfotransferase N-terminal" evidence="2">
    <location>
        <begin position="42"/>
        <end position="130"/>
    </location>
</feature>
<evidence type="ECO:0000313" key="4">
    <source>
        <dbReference type="Proteomes" id="UP000271003"/>
    </source>
</evidence>
<proteinExistence type="predicted"/>
<dbReference type="InterPro" id="IPR035391">
    <property type="entry name" value="Arylsulfotran_N"/>
</dbReference>
<organism evidence="3 4">
    <name type="scientific">Sutterella megalosphaeroides</name>
    <dbReference type="NCBI Taxonomy" id="2494234"/>
    <lineage>
        <taxon>Bacteria</taxon>
        <taxon>Pseudomonadati</taxon>
        <taxon>Pseudomonadota</taxon>
        <taxon>Betaproteobacteria</taxon>
        <taxon>Burkholderiales</taxon>
        <taxon>Sutterellaceae</taxon>
        <taxon>Sutterella</taxon>
    </lineage>
</organism>
<keyword evidence="4" id="KW-1185">Reference proteome</keyword>
<dbReference type="OrthoDB" id="3225323at2"/>
<dbReference type="AlphaFoldDB" id="A0A2Z6IAJ7"/>
<reference evidence="3 4" key="1">
    <citation type="journal article" date="2018" name="Int. J. Syst. Evol. Microbiol.">
        <title>Mesosutterella multiformis gen. nov., sp. nov., a member of the family Sutterellaceae and Sutterella megalosphaeroides sp. nov., isolated from human faeces.</title>
        <authorList>
            <person name="Sakamoto M."/>
            <person name="Ikeyama N."/>
            <person name="Kunihiro T."/>
            <person name="Iino T."/>
            <person name="Yuki M."/>
            <person name="Ohkuma M."/>
        </authorList>
    </citation>
    <scope>NUCLEOTIDE SEQUENCE [LARGE SCALE GENOMIC DNA]</scope>
    <source>
        <strain evidence="3 4">6FBBBH3</strain>
    </source>
</reference>
<name>A0A2Z6IAJ7_9BURK</name>
<dbReference type="Gene3D" id="2.60.40.3100">
    <property type="entry name" value="Arylsulphate sulphotransferase monomer, N-terminal domain"/>
    <property type="match status" value="1"/>
</dbReference>
<dbReference type="InterPro" id="IPR053143">
    <property type="entry name" value="Arylsulfate_ST"/>
</dbReference>
<dbReference type="Pfam" id="PF05935">
    <property type="entry name" value="Arylsulfotrans"/>
    <property type="match status" value="1"/>
</dbReference>
<keyword evidence="1" id="KW-0732">Signal</keyword>
<dbReference type="InterPro" id="IPR038477">
    <property type="entry name" value="ASST_N_sf"/>
</dbReference>
<dbReference type="EMBL" id="AP018786">
    <property type="protein sequence ID" value="BBF23525.1"/>
    <property type="molecule type" value="Genomic_DNA"/>
</dbReference>
<dbReference type="KEGG" id="sutt:SUTMEG_14160"/>